<feature type="repeat" description="WD" evidence="3">
    <location>
        <begin position="501"/>
        <end position="542"/>
    </location>
</feature>
<dbReference type="InterPro" id="IPR015943">
    <property type="entry name" value="WD40/YVTN_repeat-like_dom_sf"/>
</dbReference>
<keyword evidence="1 3" id="KW-0853">WD repeat</keyword>
<comment type="caution">
    <text evidence="4">The sequence shown here is derived from an EMBL/GenBank/DDBJ whole genome shotgun (WGS) entry which is preliminary data.</text>
</comment>
<dbReference type="Gene3D" id="2.120.10.80">
    <property type="entry name" value="Kelch-type beta propeller"/>
    <property type="match status" value="2"/>
</dbReference>
<gene>
    <name evidence="4" type="ORF">RFI_34188</name>
</gene>
<dbReference type="EMBL" id="ASPP01033883">
    <property type="protein sequence ID" value="ETO03222.1"/>
    <property type="molecule type" value="Genomic_DNA"/>
</dbReference>
<evidence type="ECO:0000256" key="2">
    <source>
        <dbReference type="ARBA" id="ARBA00022737"/>
    </source>
</evidence>
<dbReference type="Gene3D" id="2.130.10.10">
    <property type="entry name" value="YVTN repeat-like/Quinoprotein amine dehydrogenase"/>
    <property type="match status" value="3"/>
</dbReference>
<dbReference type="CDD" id="cd00200">
    <property type="entry name" value="WD40"/>
    <property type="match status" value="1"/>
</dbReference>
<dbReference type="Proteomes" id="UP000023152">
    <property type="component" value="Unassembled WGS sequence"/>
</dbReference>
<dbReference type="SUPFAM" id="SSF50978">
    <property type="entry name" value="WD40 repeat-like"/>
    <property type="match status" value="1"/>
</dbReference>
<evidence type="ECO:0000313" key="5">
    <source>
        <dbReference type="Proteomes" id="UP000023152"/>
    </source>
</evidence>
<keyword evidence="5" id="KW-1185">Reference proteome</keyword>
<feature type="repeat" description="WD" evidence="3">
    <location>
        <begin position="584"/>
        <end position="624"/>
    </location>
</feature>
<evidence type="ECO:0000256" key="1">
    <source>
        <dbReference type="ARBA" id="ARBA00022574"/>
    </source>
</evidence>
<feature type="repeat" description="WD" evidence="3">
    <location>
        <begin position="459"/>
        <end position="500"/>
    </location>
</feature>
<accession>X6LPZ7</accession>
<dbReference type="Pfam" id="PF00400">
    <property type="entry name" value="WD40"/>
    <property type="match status" value="6"/>
</dbReference>
<dbReference type="PANTHER" id="PTHR44019">
    <property type="entry name" value="WD REPEAT-CONTAINING PROTEIN 55"/>
    <property type="match status" value="1"/>
</dbReference>
<dbReference type="PROSITE" id="PS00678">
    <property type="entry name" value="WD_REPEATS_1"/>
    <property type="match status" value="4"/>
</dbReference>
<sequence length="701" mass="82278">MKEKQMNVTDSFQTLAPLPVALHDMRYVVHKNEIIICGSYRYYTCYSYHILKNQYKFICSYPKKAKFDDHCVVKRVTKNNDKDDITLLSFGGYGLFDEKYTLTMKYVSVWNTDDDEKEVENENTKKRNNEWIPLTDNDNKPVIIDCGMNAIIGGSNNNLLFIFYYPKKIRVFNLNTFKYVKNSKLPIDNAMERCCFATNESINEMIVFDQNIRLSIRYDEDKNIFKYHKARTYKNFKSFRSSGCVRFNDLILFFGGKEGSDTDTLKKIYRYYLSDNTWMKYEKSLPISLDDCIAIMSEDKHFIHIFGTTNEYHMKTQVSEWIQKETEMEKQWMLKDKELRDIEECRMEWKKMRQNPEVKKLTDLHQIEKKKKKKEIEMIIEQWMHLSSVNNTGWIDDFNVIILRYIMQIFYKPSMVFQGHTRAVNSVRFSPDGATLVSSSQDHTIKIWDVESGKEIRVLRGHSSFVRDAQFSPDGTMIVSCSNDNTIRLWDIKSGTEIATLTQHKRPVMKTQFSPDGKIIVSCSEDKTIRLWDVQSRHTIQIFREDYHVNDVQFSPDGRQIIWVLTNDTISVWSIELGELIYKLRGHTDYVMTAQFSSDGKYIISSDDRTIRIWDVELGTQVKILNSNYAGGYHVKYIPDRHIIISCFRDSMVRLWDTRLGVIIQEMDGQSGNITGMDISSDNNTIVFCSQSGTIHKWKVL</sequence>
<dbReference type="InterPro" id="IPR001680">
    <property type="entry name" value="WD40_rpt"/>
</dbReference>
<dbReference type="PANTHER" id="PTHR44019:SF8">
    <property type="entry name" value="POC1 CENTRIOLAR PROTEIN HOMOLOG"/>
    <property type="match status" value="1"/>
</dbReference>
<dbReference type="InterPro" id="IPR050505">
    <property type="entry name" value="WDR55/POC1"/>
</dbReference>
<organism evidence="4 5">
    <name type="scientific">Reticulomyxa filosa</name>
    <dbReference type="NCBI Taxonomy" id="46433"/>
    <lineage>
        <taxon>Eukaryota</taxon>
        <taxon>Sar</taxon>
        <taxon>Rhizaria</taxon>
        <taxon>Retaria</taxon>
        <taxon>Foraminifera</taxon>
        <taxon>Monothalamids</taxon>
        <taxon>Reticulomyxidae</taxon>
        <taxon>Reticulomyxa</taxon>
    </lineage>
</organism>
<dbReference type="InterPro" id="IPR011043">
    <property type="entry name" value="Gal_Oxase/kelch_b-propeller"/>
</dbReference>
<keyword evidence="2" id="KW-0677">Repeat</keyword>
<dbReference type="InterPro" id="IPR019775">
    <property type="entry name" value="WD40_repeat_CS"/>
</dbReference>
<dbReference type="AlphaFoldDB" id="X6LPZ7"/>
<reference evidence="4 5" key="1">
    <citation type="journal article" date="2013" name="Curr. Biol.">
        <title>The Genome of the Foraminiferan Reticulomyxa filosa.</title>
        <authorList>
            <person name="Glockner G."/>
            <person name="Hulsmann N."/>
            <person name="Schleicher M."/>
            <person name="Noegel A.A."/>
            <person name="Eichinger L."/>
            <person name="Gallinger C."/>
            <person name="Pawlowski J."/>
            <person name="Sierra R."/>
            <person name="Euteneuer U."/>
            <person name="Pillet L."/>
            <person name="Moustafa A."/>
            <person name="Platzer M."/>
            <person name="Groth M."/>
            <person name="Szafranski K."/>
            <person name="Schliwa M."/>
        </authorList>
    </citation>
    <scope>NUCLEOTIDE SEQUENCE [LARGE SCALE GENOMIC DNA]</scope>
</reference>
<dbReference type="PROSITE" id="PS50082">
    <property type="entry name" value="WD_REPEATS_2"/>
    <property type="match status" value="5"/>
</dbReference>
<evidence type="ECO:0000256" key="3">
    <source>
        <dbReference type="PROSITE-ProRule" id="PRU00221"/>
    </source>
</evidence>
<feature type="repeat" description="WD" evidence="3">
    <location>
        <begin position="417"/>
        <end position="458"/>
    </location>
</feature>
<dbReference type="InterPro" id="IPR020472">
    <property type="entry name" value="WD40_PAC1"/>
</dbReference>
<dbReference type="SUPFAM" id="SSF50965">
    <property type="entry name" value="Galactose oxidase, central domain"/>
    <property type="match status" value="1"/>
</dbReference>
<dbReference type="SMART" id="SM00320">
    <property type="entry name" value="WD40"/>
    <property type="match status" value="7"/>
</dbReference>
<dbReference type="PRINTS" id="PR00320">
    <property type="entry name" value="GPROTEINBRPT"/>
</dbReference>
<proteinExistence type="predicted"/>
<feature type="repeat" description="WD" evidence="3">
    <location>
        <begin position="667"/>
        <end position="701"/>
    </location>
</feature>
<dbReference type="InterPro" id="IPR036322">
    <property type="entry name" value="WD40_repeat_dom_sf"/>
</dbReference>
<name>X6LPZ7_RETFI</name>
<dbReference type="PROSITE" id="PS50294">
    <property type="entry name" value="WD_REPEATS_REGION"/>
    <property type="match status" value="5"/>
</dbReference>
<dbReference type="InterPro" id="IPR015915">
    <property type="entry name" value="Kelch-typ_b-propeller"/>
</dbReference>
<evidence type="ECO:0000313" key="4">
    <source>
        <dbReference type="EMBL" id="ETO03222.1"/>
    </source>
</evidence>
<protein>
    <submittedName>
        <fullName evidence="4">WD repeat-containing protein</fullName>
    </submittedName>
</protein>